<name>A0A1Q5U2G8_9GAMM</name>
<evidence type="ECO:0000256" key="3">
    <source>
        <dbReference type="ARBA" id="ARBA00011262"/>
    </source>
</evidence>
<evidence type="ECO:0000256" key="6">
    <source>
        <dbReference type="ARBA" id="ARBA00022840"/>
    </source>
</evidence>
<dbReference type="InterPro" id="IPR003593">
    <property type="entry name" value="AAA+_ATPase"/>
</dbReference>
<proteinExistence type="inferred from homology"/>
<evidence type="ECO:0000313" key="12">
    <source>
        <dbReference type="EMBL" id="OKP06631.1"/>
    </source>
</evidence>
<dbReference type="Gene3D" id="3.40.50.300">
    <property type="entry name" value="P-loop containing nucleotide triphosphate hydrolases"/>
    <property type="match status" value="2"/>
</dbReference>
<keyword evidence="10" id="KW-1278">Translocase</keyword>
<dbReference type="PANTHER" id="PTHR43790">
    <property type="entry name" value="CARBOHYDRATE TRANSPORT ATP-BINDING PROTEIN MG119-RELATED"/>
    <property type="match status" value="1"/>
</dbReference>
<dbReference type="GO" id="GO:0005524">
    <property type="term" value="F:ATP binding"/>
    <property type="evidence" value="ECO:0007669"/>
    <property type="project" value="UniProtKB-UniRule"/>
</dbReference>
<comment type="subcellular location">
    <subcellularLocation>
        <location evidence="1 10">Cell inner membrane</location>
        <topology evidence="1 10">Peripheral membrane protein</topology>
    </subcellularLocation>
</comment>
<dbReference type="RefSeq" id="WP_083600932.1">
    <property type="nucleotide sequence ID" value="NZ_CAWMWP010000024.1"/>
</dbReference>
<dbReference type="PROSITE" id="PS50893">
    <property type="entry name" value="ABC_TRANSPORTER_2"/>
    <property type="match status" value="2"/>
</dbReference>
<keyword evidence="10" id="KW-1003">Cell membrane</keyword>
<dbReference type="Proteomes" id="UP000186277">
    <property type="component" value="Unassembled WGS sequence"/>
</dbReference>
<keyword evidence="10" id="KW-0813">Transport</keyword>
<dbReference type="EMBL" id="MKGR01000012">
    <property type="protein sequence ID" value="OKP06631.1"/>
    <property type="molecule type" value="Genomic_DNA"/>
</dbReference>
<feature type="domain" description="ABC transporter" evidence="11">
    <location>
        <begin position="25"/>
        <end position="253"/>
    </location>
</feature>
<keyword evidence="5 10" id="KW-0547">Nucleotide-binding</keyword>
<comment type="subunit">
    <text evidence="3 10">The complex is composed of two ATP-binding proteins (LsrA), two transmembrane proteins (LsrC and LsrD) and a solute-binding protein (LsrB).</text>
</comment>
<evidence type="ECO:0000256" key="1">
    <source>
        <dbReference type="ARBA" id="ARBA00004417"/>
    </source>
</evidence>
<dbReference type="GO" id="GO:1905887">
    <property type="term" value="P:autoinducer AI-2 transmembrane transport"/>
    <property type="evidence" value="ECO:0007669"/>
    <property type="project" value="UniProtKB-UniRule"/>
</dbReference>
<feature type="domain" description="ABC transporter" evidence="11">
    <location>
        <begin position="276"/>
        <end position="516"/>
    </location>
</feature>
<dbReference type="GO" id="GO:0005886">
    <property type="term" value="C:plasma membrane"/>
    <property type="evidence" value="ECO:0007669"/>
    <property type="project" value="UniProtKB-SubCell"/>
</dbReference>
<dbReference type="Pfam" id="PF00005">
    <property type="entry name" value="ABC_tran"/>
    <property type="match status" value="2"/>
</dbReference>
<dbReference type="InterPro" id="IPR050107">
    <property type="entry name" value="ABC_carbohydrate_import_ATPase"/>
</dbReference>
<gene>
    <name evidence="10" type="primary">lsrA</name>
    <name evidence="12" type="ORF">Xentx_01970</name>
</gene>
<evidence type="ECO:0000313" key="13">
    <source>
        <dbReference type="Proteomes" id="UP000186277"/>
    </source>
</evidence>
<dbReference type="CDD" id="cd03216">
    <property type="entry name" value="ABC_Carb_Monos_I"/>
    <property type="match status" value="1"/>
</dbReference>
<evidence type="ECO:0000256" key="5">
    <source>
        <dbReference type="ARBA" id="ARBA00022741"/>
    </source>
</evidence>
<evidence type="ECO:0000256" key="8">
    <source>
        <dbReference type="ARBA" id="ARBA00023798"/>
    </source>
</evidence>
<dbReference type="EC" id="7.6.2.13" evidence="8 10"/>
<keyword evidence="6 10" id="KW-0067">ATP-binding</keyword>
<keyword evidence="12" id="KW-0762">Sugar transport</keyword>
<evidence type="ECO:0000256" key="10">
    <source>
        <dbReference type="RuleBase" id="RU368026"/>
    </source>
</evidence>
<dbReference type="AlphaFoldDB" id="A0A1Q5U2G8"/>
<dbReference type="InterPro" id="IPR003439">
    <property type="entry name" value="ABC_transporter-like_ATP-bd"/>
</dbReference>
<keyword evidence="13" id="KW-1185">Reference proteome</keyword>
<dbReference type="PROSITE" id="PS00211">
    <property type="entry name" value="ABC_TRANSPORTER_1"/>
    <property type="match status" value="1"/>
</dbReference>
<dbReference type="SMART" id="SM00382">
    <property type="entry name" value="AAA"/>
    <property type="match status" value="2"/>
</dbReference>
<evidence type="ECO:0000259" key="11">
    <source>
        <dbReference type="PROSITE" id="PS50893"/>
    </source>
</evidence>
<comment type="caution">
    <text evidence="12">The sequence shown here is derived from an EMBL/GenBank/DDBJ whole genome shotgun (WGS) entry which is preliminary data.</text>
</comment>
<evidence type="ECO:0000256" key="7">
    <source>
        <dbReference type="ARBA" id="ARBA00023747"/>
    </source>
</evidence>
<comment type="catalytic activity">
    <reaction evidence="9 10">
        <text>ATP + H2O + (2R,4S)-2-methyl-2,3,3,4-tetrahydroxytetrahydrofuran-[AI-2-binding protein]Side 1 = ADP + phosphate + (2R,4S)-2-methyl-2,3,3,4-tetrahydroxytetrahydrofuranSide 2 + [AI-2-binding protein]Side 1.</text>
        <dbReference type="EC" id="7.6.2.13"/>
    </reaction>
</comment>
<dbReference type="OrthoDB" id="9776369at2"/>
<evidence type="ECO:0000256" key="9">
    <source>
        <dbReference type="ARBA" id="ARBA00034076"/>
    </source>
</evidence>
<comment type="similarity">
    <text evidence="2 10">Belongs to the ABC transporter superfamily. AI-2 autoinducer porter (TC 3.A.1.2.8) family.</text>
</comment>
<sequence>MSQSNTATNTNDLSCLNPTNSTPLLVARGISKQFSGLMVLKQIDFSLMPGQVHALLGGNGAGKSTLVKIIAGIEQPDVGTLIVDGATVSYLTPAKAHQLGIYLVPQEPLLFPNLSVQENILFRLPKHQASKSRMHELLIQLDCQIDLKEPAGGLNVANQQLVEIIRGLMRNSRILILDEPTASLTPAETERLFARIWELQQQQVGVIFISHKLPEIRQIADYVSVIRDGGIALSGEIERFTTEAIIQAITPAVKSIALVDNQKLSLNASGNVSDNIPKIPILEVTSLCGEGFRDISLTLRAGEIVGLSGVVGAGRTELAETIYGLRPIAGGEIRFRQQIINKLDTAERLRRGLVYLPEDRQASGLFLDAFLSWNVCSLTHSRSTFWTRSAHDVGVLERYRQALNIRFHNVNQFARTLSGGNQQKILIAKCLEANPTVLIIDEPTRGVDVGARNDIYQLIHNIASQQVAILLISSDLDEIVQLSDRILVMHHGELCGQLDRDHMNVDEIMRLSFGERHIEIHPE</sequence>
<dbReference type="CDD" id="cd03215">
    <property type="entry name" value="ABC_Carb_Monos_II"/>
    <property type="match status" value="1"/>
</dbReference>
<accession>A0A1Q5U2G8</accession>
<dbReference type="NCBIfam" id="NF011967">
    <property type="entry name" value="PRK15439.1"/>
    <property type="match status" value="1"/>
</dbReference>
<evidence type="ECO:0000256" key="4">
    <source>
        <dbReference type="ARBA" id="ARBA00019459"/>
    </source>
</evidence>
<dbReference type="GO" id="GO:0016887">
    <property type="term" value="F:ATP hydrolysis activity"/>
    <property type="evidence" value="ECO:0007669"/>
    <property type="project" value="InterPro"/>
</dbReference>
<reference evidence="12 13" key="1">
    <citation type="submission" date="2016-09" db="EMBL/GenBank/DDBJ databases">
        <title>Xenorhabdus thuongxuanensis sp. nov. and Xenorhabdus eapokensis sp. nov., isolated from Steinernema species.</title>
        <authorList>
            <person name="Kaempfer P."/>
            <person name="Tobias N.J."/>
            <person name="Phan Ke L."/>
            <person name="Bode H.B."/>
            <person name="Glaeser S.P."/>
        </authorList>
    </citation>
    <scope>NUCLEOTIDE SEQUENCE [LARGE SCALE GENOMIC DNA]</scope>
    <source>
        <strain evidence="12 13">30TX1</strain>
    </source>
</reference>
<dbReference type="InterPro" id="IPR017871">
    <property type="entry name" value="ABC_transporter-like_CS"/>
</dbReference>
<dbReference type="InterPro" id="IPR027417">
    <property type="entry name" value="P-loop_NTPase"/>
</dbReference>
<keyword evidence="10" id="KW-0997">Cell inner membrane</keyword>
<evidence type="ECO:0000256" key="2">
    <source>
        <dbReference type="ARBA" id="ARBA00009404"/>
    </source>
</evidence>
<dbReference type="SUPFAM" id="SSF52540">
    <property type="entry name" value="P-loop containing nucleoside triphosphate hydrolases"/>
    <property type="match status" value="2"/>
</dbReference>
<keyword evidence="10" id="KW-0472">Membrane</keyword>
<organism evidence="12 13">
    <name type="scientific">Xenorhabdus thuongxuanensis</name>
    <dbReference type="NCBI Taxonomy" id="1873484"/>
    <lineage>
        <taxon>Bacteria</taxon>
        <taxon>Pseudomonadati</taxon>
        <taxon>Pseudomonadota</taxon>
        <taxon>Gammaproteobacteria</taxon>
        <taxon>Enterobacterales</taxon>
        <taxon>Morganellaceae</taxon>
        <taxon>Xenorhabdus</taxon>
    </lineage>
</organism>
<dbReference type="PANTHER" id="PTHR43790:SF2">
    <property type="entry name" value="AUTOINDUCER 2 IMPORT ATP-BINDING PROTEIN LSRA"/>
    <property type="match status" value="1"/>
</dbReference>
<comment type="function">
    <text evidence="7 10">Part of the ABC transporter complex LsrABCD involved in autoinducer 2 (AI-2) import. Responsible for energy coupling to the transport system.</text>
</comment>
<protein>
    <recommendedName>
        <fullName evidence="4 10">Autoinducer 2 import ATP-binding protein LsrA</fullName>
        <shortName evidence="10">AI-2 import ATP-binding protein LsrA</shortName>
        <ecNumber evidence="8 10">7.6.2.13</ecNumber>
    </recommendedName>
</protein>